<evidence type="ECO:0000259" key="1">
    <source>
        <dbReference type="Pfam" id="PF01370"/>
    </source>
</evidence>
<feature type="domain" description="NAD-dependent epimerase/dehydratase" evidence="1">
    <location>
        <begin position="3"/>
        <end position="224"/>
    </location>
</feature>
<protein>
    <submittedName>
        <fullName evidence="2">NAD(P)-dependent oxidoreductase</fullName>
    </submittedName>
</protein>
<dbReference type="Pfam" id="PF01370">
    <property type="entry name" value="Epimerase"/>
    <property type="match status" value="1"/>
</dbReference>
<dbReference type="Gene3D" id="3.40.50.720">
    <property type="entry name" value="NAD(P)-binding Rossmann-like Domain"/>
    <property type="match status" value="1"/>
</dbReference>
<accession>A0A7H0F1K7</accession>
<dbReference type="InterPro" id="IPR001509">
    <property type="entry name" value="Epimerase_deHydtase"/>
</dbReference>
<reference evidence="2 3" key="1">
    <citation type="submission" date="2020-08" db="EMBL/GenBank/DDBJ databases">
        <title>Complete genome sequence of Raphidiopsis curvispora isolated from drinking water reservoir in South Korea.</title>
        <authorList>
            <person name="Jeong J."/>
        </authorList>
    </citation>
    <scope>NUCLEOTIDE SEQUENCE [LARGE SCALE GENOMIC DNA]</scope>
    <source>
        <strain evidence="2 3">GIHE-G1</strain>
    </source>
</reference>
<proteinExistence type="predicted"/>
<keyword evidence="3" id="KW-1185">Reference proteome</keyword>
<evidence type="ECO:0000313" key="3">
    <source>
        <dbReference type="Proteomes" id="UP000516013"/>
    </source>
</evidence>
<dbReference type="AlphaFoldDB" id="A0A7H0F1K7"/>
<dbReference type="CDD" id="cd08946">
    <property type="entry name" value="SDR_e"/>
    <property type="match status" value="1"/>
</dbReference>
<sequence length="295" mass="32848">MRIAVTGATGFIGRHVVNALVSNGYDVLAVGRSAPLPGQKLSFLPVDLLQEKNHHWISEYKPSHLLHLAWYAEHGKYWTSPLNLNWCDATVHLVNAFVNQGGKRVVVAGSCAEYDWSFGYCHEVKTPSRPSTLYGTAKDCARRMSEKICALQSVPLAWGRIFLPFGLGESSQRLIPSITHALSGLRPPFPIRVHQWRDILPVEIVADGLVFLVAQESSGVFNICSGKPTQLSEVIQKIGVMLNRNIDLLMVEADSSLYPDYFLLGDNQSLVSQGWLPEYNIWESLNVYVSNLTEL</sequence>
<gene>
    <name evidence="2" type="ORF">IAR63_02155</name>
</gene>
<dbReference type="InterPro" id="IPR050177">
    <property type="entry name" value="Lipid_A_modif_metabolic_enz"/>
</dbReference>
<dbReference type="InterPro" id="IPR036291">
    <property type="entry name" value="NAD(P)-bd_dom_sf"/>
</dbReference>
<dbReference type="RefSeq" id="WP_187706416.1">
    <property type="nucleotide sequence ID" value="NZ_CP060822.1"/>
</dbReference>
<name>A0A7H0F1K7_9CYAN</name>
<dbReference type="PANTHER" id="PTHR43245:SF13">
    <property type="entry name" value="UDP-D-APIOSE_UDP-D-XYLOSE SYNTHASE 2"/>
    <property type="match status" value="1"/>
</dbReference>
<organism evidence="2 3">
    <name type="scientific">Cylindrospermopsis curvispora GIHE-G1</name>
    <dbReference type="NCBI Taxonomy" id="2666332"/>
    <lineage>
        <taxon>Bacteria</taxon>
        <taxon>Bacillati</taxon>
        <taxon>Cyanobacteriota</taxon>
        <taxon>Cyanophyceae</taxon>
        <taxon>Nostocales</taxon>
        <taxon>Aphanizomenonaceae</taxon>
        <taxon>Cylindrospermopsis</taxon>
    </lineage>
</organism>
<dbReference type="EMBL" id="CP060822">
    <property type="protein sequence ID" value="QNP29923.1"/>
    <property type="molecule type" value="Genomic_DNA"/>
</dbReference>
<dbReference type="SUPFAM" id="SSF51735">
    <property type="entry name" value="NAD(P)-binding Rossmann-fold domains"/>
    <property type="match status" value="1"/>
</dbReference>
<dbReference type="PANTHER" id="PTHR43245">
    <property type="entry name" value="BIFUNCTIONAL POLYMYXIN RESISTANCE PROTEIN ARNA"/>
    <property type="match status" value="1"/>
</dbReference>
<dbReference type="KEGG" id="ccur:IAR63_02155"/>
<evidence type="ECO:0000313" key="2">
    <source>
        <dbReference type="EMBL" id="QNP29923.1"/>
    </source>
</evidence>
<dbReference type="Proteomes" id="UP000516013">
    <property type="component" value="Chromosome"/>
</dbReference>